<sequence>MSRRPGLPFPSTSGEDPMTGVENNSYSHLAGATRPSDSPRLHSLSKPYSRPSSYAGRPNPAHPLGLGGVDGGMDFLQNYNGVGFNGIGGGFGNDRKSPQRSRSPKRPIQTTRPGMVKSNSSASLTRSGSESSLFSLAKNLLSKPLQWLATPSKPTPSRKNRERFDADLEDPMSEHESPLQRRGVEGRHEKGEYEPDAGNGSGLSVTGRAISGFMIPPLPAHVTLTPKSSAPRQGGMMTNYSRPMGMVGSKSMPYMDPPPDILSPARNTRSKGLLTRSKRMDLAALANDEEDVPDTPKPSTSQREERRDTGEKRRREEEPWSPWKHHKISPAPVKRPATPSRQAQTPTRMSENREYALPSASPFRAPPSPSSPRFASHQPSSSHTRQPSTGLTRAATTANIRRQASVASDISMGRSPGRALRPSSSMLFTSNGALDDRMSVDGGDGDRDREKRENSVLDWFMRDRWGSASPASQAASKRLSSLAPSTSMPKIRKGPLVWDGDRGFVRESDLRADQQPAVPQNEAERILMALESFRKTPLSDARKPAAESQFLPPELVGASSRSIRKAVQVPLATAQAGASAKQRRENHRLGDERTSILISPYGRRLHAEKAVREARQREEMREMDTNYRPSSSPSRSPSEARTEVSSRASAPSPSPSRSPDPAGTPRRSTRLRREPSRDVSAESEETPKGRKANGKGRSIKKAVVDESTPRRSKRQATVDKATSPPPPPVPHISAVPMITETAPSPSDKSKGAAGYTVLQDGELPKGSSSLRAKTMSKRTHTGAASYSSSRATSPTGSAGRFSAREEDLPPMEELEQVKIPLPSFSGISFGALASNPVSEKAVTSAAAPEQRDKPTAPVGGSLLSRLGPPRAETPKSPRLGSTLLNSALSTRPRASSPLAGHSITAQPDSPPEKEKSKPSSSSVQPDSTGFFSLTGTKPAASLSLPTTTPPVSNFFAPPSGEGKKKSSLSLGIGKPPVVEEKEKAQSTNAIPDFFSKSKSAVSSGTNTPVTATPPVFNFGLPSKPAEPVVATPTLPAPTGTFNFGLPKSADVPAVLQGSGKEATTSSTATFNFGNKPSEPPKSTPSPFGGFGTAKMGAATTTPAFNFGTPSSQPSSQSNEAQMSKPAEAPKPTTSFSFTPSAPDEAAKPAFNFGAPTTSAAPATETLKVELPKSTFAFGASSSPTPRESSPAFNFGSSTPAPAAPTEAPKSTFNFGAPASTSSNGNGGSTANPFSGFKSTIGTQSTGTSSTPANGGFTFGKPETASSTSSTSGAAGAFTFGKPAETPAFSFGRPAESKESASGGTTPAPNPFSPPSTSTAPAPGFSFGPTNPSNGFGSSNPTSTPASAPAPSNPFGTSQPSSTVTFGAPTTTATVTNNTFGNPVQTTSTSSFSFNSSNPTNFNSNPFGPPQPTSTFNFSAPPPAQGFGANPNPNPFGAPQQSSAGFTFAAPSSQFSFAPSTPSAPTPGPGFQFGASTTNNQPFVFGAGAGTGTGAASPGATPRFGSPGPATPEGGFSMGVAGDTPGSPSGRKIKGLRRTVKR</sequence>
<feature type="region of interest" description="Disordered" evidence="1">
    <location>
        <begin position="1"/>
        <end position="129"/>
    </location>
</feature>
<feature type="compositionally biased region" description="Polar residues" evidence="1">
    <location>
        <begin position="882"/>
        <end position="893"/>
    </location>
</feature>
<feature type="compositionally biased region" description="Low complexity" evidence="1">
    <location>
        <begin position="1362"/>
        <end position="1405"/>
    </location>
</feature>
<feature type="compositionally biased region" description="Basic and acidic residues" evidence="1">
    <location>
        <begin position="162"/>
        <end position="193"/>
    </location>
</feature>
<feature type="compositionally biased region" description="Low complexity" evidence="1">
    <location>
        <begin position="1263"/>
        <end position="1280"/>
    </location>
</feature>
<feature type="compositionally biased region" description="Gly residues" evidence="1">
    <location>
        <begin position="83"/>
        <end position="92"/>
    </location>
</feature>
<feature type="compositionally biased region" description="Low complexity" evidence="1">
    <location>
        <begin position="1337"/>
        <end position="1353"/>
    </location>
</feature>
<feature type="compositionally biased region" description="Low complexity" evidence="1">
    <location>
        <begin position="1196"/>
        <end position="1250"/>
    </location>
</feature>
<proteinExistence type="predicted"/>
<feature type="compositionally biased region" description="Polar residues" evidence="1">
    <location>
        <begin position="923"/>
        <end position="935"/>
    </location>
</feature>
<dbReference type="STRING" id="5217.A0A4Q1BRN8"/>
<reference evidence="2 3" key="1">
    <citation type="submission" date="2016-06" db="EMBL/GenBank/DDBJ databases">
        <title>Evolution of pathogenesis and genome organization in the Tremellales.</title>
        <authorList>
            <person name="Cuomo C."/>
            <person name="Litvintseva A."/>
            <person name="Heitman J."/>
            <person name="Chen Y."/>
            <person name="Sun S."/>
            <person name="Springer D."/>
            <person name="Dromer F."/>
            <person name="Young S."/>
            <person name="Zeng Q."/>
            <person name="Chapman S."/>
            <person name="Gujja S."/>
            <person name="Saif S."/>
            <person name="Birren B."/>
        </authorList>
    </citation>
    <scope>NUCLEOTIDE SEQUENCE [LARGE SCALE GENOMIC DNA]</scope>
    <source>
        <strain evidence="2 3">ATCC 28783</strain>
    </source>
</reference>
<feature type="compositionally biased region" description="Polar residues" evidence="1">
    <location>
        <begin position="1061"/>
        <end position="1074"/>
    </location>
</feature>
<feature type="compositionally biased region" description="Basic and acidic residues" evidence="1">
    <location>
        <begin position="302"/>
        <end position="318"/>
    </location>
</feature>
<dbReference type="InParanoid" id="A0A4Q1BRN8"/>
<feature type="region of interest" description="Disordered" evidence="1">
    <location>
        <begin position="467"/>
        <end position="498"/>
    </location>
</feature>
<feature type="compositionally biased region" description="Basic and acidic residues" evidence="1">
    <location>
        <begin position="434"/>
        <end position="452"/>
    </location>
</feature>
<feature type="compositionally biased region" description="Polar residues" evidence="1">
    <location>
        <begin position="782"/>
        <end position="796"/>
    </location>
</feature>
<feature type="compositionally biased region" description="Basic residues" evidence="1">
    <location>
        <begin position="689"/>
        <end position="700"/>
    </location>
</feature>
<organism evidence="2 3">
    <name type="scientific">Tremella mesenterica</name>
    <name type="common">Jelly fungus</name>
    <dbReference type="NCBI Taxonomy" id="5217"/>
    <lineage>
        <taxon>Eukaryota</taxon>
        <taxon>Fungi</taxon>
        <taxon>Dikarya</taxon>
        <taxon>Basidiomycota</taxon>
        <taxon>Agaricomycotina</taxon>
        <taxon>Tremellomycetes</taxon>
        <taxon>Tremellales</taxon>
        <taxon>Tremellaceae</taxon>
        <taxon>Tremella</taxon>
    </lineage>
</organism>
<feature type="compositionally biased region" description="Basic and acidic residues" evidence="1">
    <location>
        <begin position="671"/>
        <end position="688"/>
    </location>
</feature>
<feature type="compositionally biased region" description="Basic and acidic residues" evidence="1">
    <location>
        <begin position="605"/>
        <end position="625"/>
    </location>
</feature>
<dbReference type="OrthoDB" id="185618at2759"/>
<feature type="compositionally biased region" description="Polar residues" evidence="1">
    <location>
        <begin position="108"/>
        <end position="129"/>
    </location>
</feature>
<feature type="compositionally biased region" description="Polar residues" evidence="1">
    <location>
        <begin position="377"/>
        <end position="408"/>
    </location>
</feature>
<feature type="compositionally biased region" description="Polar residues" evidence="1">
    <location>
        <begin position="469"/>
        <end position="488"/>
    </location>
</feature>
<name>A0A4Q1BRN8_TREME</name>
<feature type="compositionally biased region" description="Basic residues" evidence="1">
    <location>
        <begin position="1530"/>
        <end position="1541"/>
    </location>
</feature>
<feature type="compositionally biased region" description="Polar residues" evidence="1">
    <location>
        <begin position="1098"/>
        <end position="1121"/>
    </location>
</feature>
<comment type="caution">
    <text evidence="2">The sequence shown here is derived from an EMBL/GenBank/DDBJ whole genome shotgun (WGS) entry which is preliminary data.</text>
</comment>
<feature type="compositionally biased region" description="Polar residues" evidence="1">
    <location>
        <begin position="422"/>
        <end position="432"/>
    </location>
</feature>
<feature type="region of interest" description="Disordered" evidence="1">
    <location>
        <begin position="249"/>
        <end position="452"/>
    </location>
</feature>
<protein>
    <submittedName>
        <fullName evidence="2">Uncharacterized protein</fullName>
    </submittedName>
</protein>
<feature type="region of interest" description="Disordered" evidence="1">
    <location>
        <begin position="147"/>
        <end position="205"/>
    </location>
</feature>
<accession>A0A4Q1BRN8</accession>
<evidence type="ECO:0000313" key="2">
    <source>
        <dbReference type="EMBL" id="RXK40638.1"/>
    </source>
</evidence>
<keyword evidence="3" id="KW-1185">Reference proteome</keyword>
<feature type="compositionally biased region" description="Polar residues" evidence="1">
    <location>
        <begin position="1179"/>
        <end position="1195"/>
    </location>
</feature>
<evidence type="ECO:0000313" key="3">
    <source>
        <dbReference type="Proteomes" id="UP000289152"/>
    </source>
</evidence>
<feature type="region of interest" description="Disordered" evidence="1">
    <location>
        <begin position="837"/>
        <end position="972"/>
    </location>
</feature>
<feature type="region of interest" description="Disordered" evidence="1">
    <location>
        <begin position="1055"/>
        <end position="1157"/>
    </location>
</feature>
<dbReference type="EMBL" id="SDIL01000016">
    <property type="protein sequence ID" value="RXK40638.1"/>
    <property type="molecule type" value="Genomic_DNA"/>
</dbReference>
<feature type="region of interest" description="Disordered" evidence="1">
    <location>
        <begin position="1175"/>
        <end position="1541"/>
    </location>
</feature>
<evidence type="ECO:0000256" key="1">
    <source>
        <dbReference type="SAM" id="MobiDB-lite"/>
    </source>
</evidence>
<feature type="region of interest" description="Disordered" evidence="1">
    <location>
        <begin position="571"/>
        <end position="817"/>
    </location>
</feature>
<feature type="compositionally biased region" description="Polar residues" evidence="1">
    <location>
        <begin position="1327"/>
        <end position="1336"/>
    </location>
</feature>
<dbReference type="Proteomes" id="UP000289152">
    <property type="component" value="Unassembled WGS sequence"/>
</dbReference>
<dbReference type="VEuPathDB" id="FungiDB:TREMEDRAFT_56757"/>
<feature type="compositionally biased region" description="Low complexity" evidence="1">
    <location>
        <begin position="628"/>
        <end position="637"/>
    </location>
</feature>
<feature type="compositionally biased region" description="Low complexity" evidence="1">
    <location>
        <begin position="1424"/>
        <end position="1460"/>
    </location>
</feature>
<feature type="compositionally biased region" description="Polar residues" evidence="1">
    <location>
        <begin position="339"/>
        <end position="349"/>
    </location>
</feature>
<gene>
    <name evidence="2" type="ORF">M231_02094</name>
</gene>